<dbReference type="AlphaFoldDB" id="A0A1Y2SVP1"/>
<dbReference type="OrthoDB" id="3235888at2"/>
<organism evidence="1 2">
    <name type="scientific">Alloscardovia macacae</name>
    <dbReference type="NCBI Taxonomy" id="1160091"/>
    <lineage>
        <taxon>Bacteria</taxon>
        <taxon>Bacillati</taxon>
        <taxon>Actinomycetota</taxon>
        <taxon>Actinomycetes</taxon>
        <taxon>Bifidobacteriales</taxon>
        <taxon>Bifidobacteriaceae</taxon>
        <taxon>Alloscardovia</taxon>
    </lineage>
</organism>
<dbReference type="STRING" id="1160091.B9T39_03770"/>
<dbReference type="EMBL" id="NEKC01000007">
    <property type="protein sequence ID" value="OTA29246.1"/>
    <property type="molecule type" value="Genomic_DNA"/>
</dbReference>
<evidence type="ECO:0000313" key="2">
    <source>
        <dbReference type="Proteomes" id="UP000243540"/>
    </source>
</evidence>
<comment type="caution">
    <text evidence="1">The sequence shown here is derived from an EMBL/GenBank/DDBJ whole genome shotgun (WGS) entry which is preliminary data.</text>
</comment>
<dbReference type="Proteomes" id="UP000243540">
    <property type="component" value="Unassembled WGS sequence"/>
</dbReference>
<accession>A0A1Y2SVP1</accession>
<name>A0A1Y2SVP1_9BIFI</name>
<reference evidence="1 2" key="1">
    <citation type="submission" date="2017-04" db="EMBL/GenBank/DDBJ databases">
        <title>Draft genome sequences of Alloscardovia macacae UMA81211 and UMA81212 isolated from the feces of a rhesus macaque (Macaca mulatta).</title>
        <authorList>
            <person name="Albert K."/>
            <person name="Sela D.A."/>
        </authorList>
    </citation>
    <scope>NUCLEOTIDE SEQUENCE [LARGE SCALE GENOMIC DNA]</scope>
    <source>
        <strain evidence="1 2">UMA81212</strain>
    </source>
</reference>
<dbReference type="RefSeq" id="WP_086106498.1">
    <property type="nucleotide sequence ID" value="NZ_NEKB01000003.1"/>
</dbReference>
<proteinExistence type="predicted"/>
<sequence length="83" mass="8967">MDYTDAFAAIHRLFPDGVLVSLSESELCWAFGVADSVETYVEGSPGNAVYAVDRKTGEVSLLVPGSDVFLKYMPGLKKIPIPD</sequence>
<evidence type="ECO:0000313" key="1">
    <source>
        <dbReference type="EMBL" id="OTA29246.1"/>
    </source>
</evidence>
<gene>
    <name evidence="1" type="ORF">B9T39_03770</name>
</gene>
<protein>
    <submittedName>
        <fullName evidence="1">Uncharacterized protein</fullName>
    </submittedName>
</protein>